<dbReference type="EMBL" id="KN822962">
    <property type="protein sequence ID" value="KIO31558.1"/>
    <property type="molecule type" value="Genomic_DNA"/>
</dbReference>
<feature type="transmembrane region" description="Helical" evidence="1">
    <location>
        <begin position="59"/>
        <end position="79"/>
    </location>
</feature>
<dbReference type="Proteomes" id="UP000054248">
    <property type="component" value="Unassembled WGS sequence"/>
</dbReference>
<evidence type="ECO:0000313" key="3">
    <source>
        <dbReference type="Proteomes" id="UP000054248"/>
    </source>
</evidence>
<dbReference type="HOGENOM" id="CLU_053753_0_0_1"/>
<gene>
    <name evidence="2" type="ORF">M407DRAFT_67904</name>
</gene>
<feature type="non-terminal residue" evidence="2">
    <location>
        <position position="1"/>
    </location>
</feature>
<keyword evidence="1" id="KW-1133">Transmembrane helix</keyword>
<dbReference type="STRING" id="1051891.A0A0C3LCA9"/>
<reference evidence="3" key="2">
    <citation type="submission" date="2015-01" db="EMBL/GenBank/DDBJ databases">
        <title>Evolutionary Origins and Diversification of the Mycorrhizal Mutualists.</title>
        <authorList>
            <consortium name="DOE Joint Genome Institute"/>
            <consortium name="Mycorrhizal Genomics Consortium"/>
            <person name="Kohler A."/>
            <person name="Kuo A."/>
            <person name="Nagy L.G."/>
            <person name="Floudas D."/>
            <person name="Copeland A."/>
            <person name="Barry K.W."/>
            <person name="Cichocki N."/>
            <person name="Veneault-Fourrey C."/>
            <person name="LaButti K."/>
            <person name="Lindquist E.A."/>
            <person name="Lipzen A."/>
            <person name="Lundell T."/>
            <person name="Morin E."/>
            <person name="Murat C."/>
            <person name="Riley R."/>
            <person name="Ohm R."/>
            <person name="Sun H."/>
            <person name="Tunlid A."/>
            <person name="Henrissat B."/>
            <person name="Grigoriev I.V."/>
            <person name="Hibbett D.S."/>
            <person name="Martin F."/>
        </authorList>
    </citation>
    <scope>NUCLEOTIDE SEQUENCE [LARGE SCALE GENOMIC DNA]</scope>
    <source>
        <strain evidence="3">MUT 4182</strain>
    </source>
</reference>
<name>A0A0C3LCA9_9AGAM</name>
<proteinExistence type="predicted"/>
<keyword evidence="3" id="KW-1185">Reference proteome</keyword>
<dbReference type="OrthoDB" id="5582002at2759"/>
<evidence type="ECO:0000313" key="2">
    <source>
        <dbReference type="EMBL" id="KIO31558.1"/>
    </source>
</evidence>
<keyword evidence="1" id="KW-0812">Transmembrane</keyword>
<evidence type="ECO:0000256" key="1">
    <source>
        <dbReference type="SAM" id="Phobius"/>
    </source>
</evidence>
<keyword evidence="1" id="KW-0472">Membrane</keyword>
<organism evidence="2 3">
    <name type="scientific">Tulasnella calospora MUT 4182</name>
    <dbReference type="NCBI Taxonomy" id="1051891"/>
    <lineage>
        <taxon>Eukaryota</taxon>
        <taxon>Fungi</taxon>
        <taxon>Dikarya</taxon>
        <taxon>Basidiomycota</taxon>
        <taxon>Agaricomycotina</taxon>
        <taxon>Agaricomycetes</taxon>
        <taxon>Cantharellales</taxon>
        <taxon>Tulasnellaceae</taxon>
        <taxon>Tulasnella</taxon>
    </lineage>
</organism>
<evidence type="ECO:0008006" key="4">
    <source>
        <dbReference type="Google" id="ProtNLM"/>
    </source>
</evidence>
<dbReference type="AlphaFoldDB" id="A0A0C3LCA9"/>
<reference evidence="2 3" key="1">
    <citation type="submission" date="2014-04" db="EMBL/GenBank/DDBJ databases">
        <authorList>
            <consortium name="DOE Joint Genome Institute"/>
            <person name="Kuo A."/>
            <person name="Girlanda M."/>
            <person name="Perotto S."/>
            <person name="Kohler A."/>
            <person name="Nagy L.G."/>
            <person name="Floudas D."/>
            <person name="Copeland A."/>
            <person name="Barry K.W."/>
            <person name="Cichocki N."/>
            <person name="Veneault-Fourrey C."/>
            <person name="LaButti K."/>
            <person name="Lindquist E.A."/>
            <person name="Lipzen A."/>
            <person name="Lundell T."/>
            <person name="Morin E."/>
            <person name="Murat C."/>
            <person name="Sun H."/>
            <person name="Tunlid A."/>
            <person name="Henrissat B."/>
            <person name="Grigoriev I.V."/>
            <person name="Hibbett D.S."/>
            <person name="Martin F."/>
            <person name="Nordberg H.P."/>
            <person name="Cantor M.N."/>
            <person name="Hua S.X."/>
        </authorList>
    </citation>
    <scope>NUCLEOTIDE SEQUENCE [LARGE SCALE GENOMIC DNA]</scope>
    <source>
        <strain evidence="2 3">MUT 4182</strain>
    </source>
</reference>
<protein>
    <recommendedName>
        <fullName evidence="4">Late embryogenesis abundant protein LEA-2 subgroup domain-containing protein</fullName>
    </recommendedName>
</protein>
<sequence>EVELVTVPAMGAEWSAQELKDMKKSGRAEIKAEKRKRAWNAFVRDQEGVCGIPWLTRKVIVWGAFAFCICLGLTLYFVIPRVPNFGFAYGTPLVENGGPTPYFYRNPANFSFTGNVDLQADTHSSYIPVHFRNITAELYSAETFKLVATGSTGPLTMAAKSYVPLPINMTFSYAAVNTSDETWNTYYNACQNKIAIVGGVRPGLNVRLILKMQIAGLIGSYGAATLLSNVPCPIQLPLNNG</sequence>
<accession>A0A0C3LCA9</accession>